<gene>
    <name evidence="3" type="ORF">QBC41DRAFT_386485</name>
</gene>
<evidence type="ECO:0000259" key="2">
    <source>
        <dbReference type="Pfam" id="PF06985"/>
    </source>
</evidence>
<evidence type="ECO:0000313" key="4">
    <source>
        <dbReference type="Proteomes" id="UP001174997"/>
    </source>
</evidence>
<evidence type="ECO:0000256" key="1">
    <source>
        <dbReference type="SAM" id="MobiDB-lite"/>
    </source>
</evidence>
<comment type="caution">
    <text evidence="3">The sequence shown here is derived from an EMBL/GenBank/DDBJ whole genome shotgun (WGS) entry which is preliminary data.</text>
</comment>
<dbReference type="EMBL" id="JAULSY010000220">
    <property type="protein sequence ID" value="KAK0654342.1"/>
    <property type="molecule type" value="Genomic_DNA"/>
</dbReference>
<feature type="domain" description="Heterokaryon incompatibility" evidence="2">
    <location>
        <begin position="447"/>
        <end position="601"/>
    </location>
</feature>
<name>A0AA39YMH7_9PEZI</name>
<dbReference type="Pfam" id="PF06985">
    <property type="entry name" value="HET"/>
    <property type="match status" value="1"/>
</dbReference>
<dbReference type="Proteomes" id="UP001174997">
    <property type="component" value="Unassembled WGS sequence"/>
</dbReference>
<dbReference type="InterPro" id="IPR010730">
    <property type="entry name" value="HET"/>
</dbReference>
<organism evidence="3 4">
    <name type="scientific">Cercophora samala</name>
    <dbReference type="NCBI Taxonomy" id="330535"/>
    <lineage>
        <taxon>Eukaryota</taxon>
        <taxon>Fungi</taxon>
        <taxon>Dikarya</taxon>
        <taxon>Ascomycota</taxon>
        <taxon>Pezizomycotina</taxon>
        <taxon>Sordariomycetes</taxon>
        <taxon>Sordariomycetidae</taxon>
        <taxon>Sordariales</taxon>
        <taxon>Lasiosphaeriaceae</taxon>
        <taxon>Cercophora</taxon>
    </lineage>
</organism>
<dbReference type="PANTHER" id="PTHR33112">
    <property type="entry name" value="DOMAIN PROTEIN, PUTATIVE-RELATED"/>
    <property type="match status" value="1"/>
</dbReference>
<proteinExistence type="predicted"/>
<sequence length="931" mass="103052">MGFFSSLARKCKKACKNAMSAVAETVAAPLVRQVTKKIVRRINEASRAITYSVISIPTHVVPAAQAITVPIIVVSSPVIRKGTAIVDKIHSWMFRKIAKPLYKRAALPILRHLRPSFFHKVIAPAMSKVARALDRAIARPFANGIVHAQPITRDIFGLAAQNIMARVARDMGQSAEPGKSALKKERGNPDVEEVLDPSGIHLEAPVEPPLAKEVRFEPPVAEEPSPQDLVQLIIERFGVTPESRMGNILTDFILSSGGGNDAASFALLCRRCQNHRFHTGSRPSDALPPARRTVHELLESIRAGCHMCSSIFEALALPTDGSSLQEQITVETWVAPGQQDSGLGFVGRVRVKSESKEAYLSFMSHVPPGDDSVADLMKAYLSPGTDPSVSLDYLSTWQRICKETHDHCDNRLIEDPKSTRFKFKTPFRLVDIIDEKIEENPDETREYVALSYTWGDISPESKKLQKPTLKNNIESRKHTQGLATVLGSETLPAVYKDAIQVVKRLGYRYLWVDVWCNIQDDTSDLEAQIANMGNVFQNADLTIGAGAGRAKSSSLFSHQQPPAQPFLINTTINNQPHPVIISRQPPPSPSILDTRLWTFQEQLLSRRTVEFGPAYTTWRCSQETTTSLPVAAPSHQTPEHDHDDDNPLEITPTTSKLHSWIRTTAAAAAAQPLVDSRPKFDLTFATAWYSAVTNYTQRSWSVRQDQIPALLGVASSVARHTSWHHLAGLWKEDMPYGLAWYRNKLPARQGHSLSSMAAHEPDCAPSWSWAARANGPVSFWPRGEIQHSLVKFVRSGWVWPEKREVQRRVVLAGEVVEGRCGGVMRDEDFDDGWVGGNVTGVEVEGVRVGYAMLDAPMDLKEVSILPLFSLRAGAEGGEGVWGLGMALTRVISGSSCWYKREGLVVLARKVGTGWDYEEFDEDDDVHKIILA</sequence>
<protein>
    <submittedName>
        <fullName evidence="3">HET domain-containing protein</fullName>
    </submittedName>
</protein>
<reference evidence="3" key="1">
    <citation type="submission" date="2023-06" db="EMBL/GenBank/DDBJ databases">
        <title>Genome-scale phylogeny and comparative genomics of the fungal order Sordariales.</title>
        <authorList>
            <consortium name="Lawrence Berkeley National Laboratory"/>
            <person name="Hensen N."/>
            <person name="Bonometti L."/>
            <person name="Westerberg I."/>
            <person name="Brannstrom I.O."/>
            <person name="Guillou S."/>
            <person name="Cros-Aarteil S."/>
            <person name="Calhoun S."/>
            <person name="Haridas S."/>
            <person name="Kuo A."/>
            <person name="Mondo S."/>
            <person name="Pangilinan J."/>
            <person name="Riley R."/>
            <person name="Labutti K."/>
            <person name="Andreopoulos B."/>
            <person name="Lipzen A."/>
            <person name="Chen C."/>
            <person name="Yanf M."/>
            <person name="Daum C."/>
            <person name="Ng V."/>
            <person name="Clum A."/>
            <person name="Steindorff A."/>
            <person name="Ohm R."/>
            <person name="Martin F."/>
            <person name="Silar P."/>
            <person name="Natvig D."/>
            <person name="Lalanne C."/>
            <person name="Gautier V."/>
            <person name="Ament-Velasquez S.L."/>
            <person name="Kruys A."/>
            <person name="Hutchinson M.I."/>
            <person name="Powell A.J."/>
            <person name="Barry K."/>
            <person name="Miller A.N."/>
            <person name="Grigoriev I.V."/>
            <person name="Debuchy R."/>
            <person name="Gladieux P."/>
            <person name="Thoren M.H."/>
            <person name="Johannesson H."/>
        </authorList>
    </citation>
    <scope>NUCLEOTIDE SEQUENCE</scope>
    <source>
        <strain evidence="3">CBS 307.81</strain>
    </source>
</reference>
<accession>A0AA39YMH7</accession>
<keyword evidence="4" id="KW-1185">Reference proteome</keyword>
<dbReference type="PANTHER" id="PTHR33112:SF16">
    <property type="entry name" value="HETEROKARYON INCOMPATIBILITY DOMAIN-CONTAINING PROTEIN"/>
    <property type="match status" value="1"/>
</dbReference>
<evidence type="ECO:0000313" key="3">
    <source>
        <dbReference type="EMBL" id="KAK0654342.1"/>
    </source>
</evidence>
<dbReference type="AlphaFoldDB" id="A0AA39YMH7"/>
<feature type="region of interest" description="Disordered" evidence="1">
    <location>
        <begin position="626"/>
        <end position="646"/>
    </location>
</feature>